<accession>A0A7J7T2J5</accession>
<feature type="region of interest" description="Disordered" evidence="13">
    <location>
        <begin position="549"/>
        <end position="674"/>
    </location>
</feature>
<feature type="region of interest" description="Disordered" evidence="13">
    <location>
        <begin position="710"/>
        <end position="729"/>
    </location>
</feature>
<dbReference type="EMBL" id="JACAGB010000031">
    <property type="protein sequence ID" value="KAF6294800.1"/>
    <property type="molecule type" value="Genomic_DNA"/>
</dbReference>
<dbReference type="InterPro" id="IPR013783">
    <property type="entry name" value="Ig-like_fold"/>
</dbReference>
<evidence type="ECO:0000313" key="17">
    <source>
        <dbReference type="EMBL" id="KAF6294800.1"/>
    </source>
</evidence>
<comment type="caution">
    <text evidence="17">The sequence shown here is derived from an EMBL/GenBank/DDBJ whole genome shotgun (WGS) entry which is preliminary data.</text>
</comment>
<keyword evidence="9" id="KW-1015">Disulfide bond</keyword>
<comment type="function">
    <text evidence="12">Receptor for both interleukin 4 and interleukin 13. Couples to the JAK1/2/3-STAT6 pathway. The IL4 response is involved in promoting Th2 differentiation. The IL4/IL13 responses are involved in regulating IgE production and, chemokine and mucus production at sites of allergic inflammation. In certain cell types, can signal through activation of insulin receptor substrates, IRS1/IRS2.</text>
</comment>
<feature type="compositionally biased region" description="Polar residues" evidence="13">
    <location>
        <begin position="780"/>
        <end position="793"/>
    </location>
</feature>
<evidence type="ECO:0000256" key="14">
    <source>
        <dbReference type="SAM" id="Phobius"/>
    </source>
</evidence>
<proteinExistence type="inferred from homology"/>
<evidence type="ECO:0000256" key="5">
    <source>
        <dbReference type="ARBA" id="ARBA00022692"/>
    </source>
</evidence>
<evidence type="ECO:0000256" key="4">
    <source>
        <dbReference type="ARBA" id="ARBA00022553"/>
    </source>
</evidence>
<feature type="region of interest" description="Disordered" evidence="13">
    <location>
        <begin position="320"/>
        <end position="343"/>
    </location>
</feature>
<evidence type="ECO:0000256" key="8">
    <source>
        <dbReference type="ARBA" id="ARBA00023136"/>
    </source>
</evidence>
<dbReference type="SUPFAM" id="SSF49265">
    <property type="entry name" value="Fibronectin type III"/>
    <property type="match status" value="2"/>
</dbReference>
<evidence type="ECO:0000256" key="13">
    <source>
        <dbReference type="SAM" id="MobiDB-lite"/>
    </source>
</evidence>
<gene>
    <name evidence="17" type="ORF">mPipKuh1_006669</name>
</gene>
<evidence type="ECO:0000259" key="16">
    <source>
        <dbReference type="PROSITE" id="PS50853"/>
    </source>
</evidence>
<dbReference type="PANTHER" id="PTHR23037">
    <property type="entry name" value="CYTOKINE RECEPTOR"/>
    <property type="match status" value="1"/>
</dbReference>
<dbReference type="Proteomes" id="UP000558488">
    <property type="component" value="Unassembled WGS sequence"/>
</dbReference>
<name>A0A7J7T2J5_PIPKU</name>
<dbReference type="PROSITE" id="PS50853">
    <property type="entry name" value="FN3"/>
    <property type="match status" value="1"/>
</dbReference>
<dbReference type="GO" id="GO:0004896">
    <property type="term" value="F:cytokine receptor activity"/>
    <property type="evidence" value="ECO:0007669"/>
    <property type="project" value="InterPro"/>
</dbReference>
<dbReference type="InterPro" id="IPR003961">
    <property type="entry name" value="FN3_dom"/>
</dbReference>
<evidence type="ECO:0000256" key="7">
    <source>
        <dbReference type="ARBA" id="ARBA00022989"/>
    </source>
</evidence>
<feature type="domain" description="Fibronectin type-III" evidence="16">
    <location>
        <begin position="125"/>
        <end position="224"/>
    </location>
</feature>
<dbReference type="CDD" id="cd00063">
    <property type="entry name" value="FN3"/>
    <property type="match status" value="1"/>
</dbReference>
<dbReference type="PROSITE" id="PS01355">
    <property type="entry name" value="HEMATOPO_REC_S_F1"/>
    <property type="match status" value="1"/>
</dbReference>
<keyword evidence="10" id="KW-0675">Receptor</keyword>
<comment type="subcellular location">
    <subcellularLocation>
        <location evidence="1">Membrane</location>
        <topology evidence="1">Single-pass type I membrane protein</topology>
    </subcellularLocation>
</comment>
<keyword evidence="8 14" id="KW-0472">Membrane</keyword>
<keyword evidence="6 15" id="KW-0732">Signal</keyword>
<evidence type="ECO:0000256" key="3">
    <source>
        <dbReference type="ARBA" id="ARBA00018975"/>
    </source>
</evidence>
<evidence type="ECO:0000256" key="6">
    <source>
        <dbReference type="ARBA" id="ARBA00022729"/>
    </source>
</evidence>
<evidence type="ECO:0000256" key="2">
    <source>
        <dbReference type="ARBA" id="ARBA00008280"/>
    </source>
</evidence>
<dbReference type="InterPro" id="IPR036116">
    <property type="entry name" value="FN3_sf"/>
</dbReference>
<dbReference type="AlphaFoldDB" id="A0A7J7T2J5"/>
<keyword evidence="7 14" id="KW-1133">Transmembrane helix</keyword>
<sequence>MGRLGSGLTLPVSCLILVWAAGAGGVQLRQQPTCFSDYLSTSTCEWRMGGPTDCSAELRLTYQLVFLNEGNRTCVPANGGHAACLCDMLMENVSSGDIYQLGLWAGKQQLWSGSFMPSEHVKPRAPGNLTVHASDSHTWQLTWSNPYPANRSLHAKLSFLVNISNEDDPTEFLVRNVTYKEPTFRFPASALTPGAPYSARVRAWAPSYNSLWSEWSPPVKWLHDYQRPWEQRLPLAVGISCVVIMAVCLSYFSILKIKREWWDRIPSPARSPLMAVVIREAQVPMWGKSPGGQEPAKCPYWKTCLTKLLPCLLEPGLERGDGSSQGAGSRPAQGPGPAWRPAEGSSAVLWPESISVVTCVELLEAPVQSEEEEQQEEDGGSLCPSPESSGAGFQEGRAGLAARMTEHLLLDLLGGAEGGSCPPGWGQSCLLSPSAGASAQVPGAELPGEASQEAPLQGREQPSDPERPPATRTQSPARLAVTVIADSPAYRSFGSLLRPPSDPQLAEDQGDRDPSVLPAPPPSGPAAALQPEPETWEQGLRQSVLRLRAAAPSAPGGSRQFASAVRQGGARGGQAGGPPGEAGYKAFSSLLASGAACPGPPGAEASSGEAGYRPFQDLTAGSPGVPAPVPLFTFGLDTGPPPGPQNSPPLTGSPERPGLEPGPQGKDSQKRPLAPEQAAAPLGDDLGSGIVYSALTCHLCGRLRQCHGREEPGQAHGEAPHGEAPHGEAPRCCGCRCGDGSERLGGPLPGGVLLEASLPPASLAPLGASEEGKAPLSFQPGPSNAQSSSQTPQMVAMLSTGPQT</sequence>
<feature type="transmembrane region" description="Helical" evidence="14">
    <location>
        <begin position="233"/>
        <end position="254"/>
    </location>
</feature>
<keyword evidence="18" id="KW-1185">Reference proteome</keyword>
<evidence type="ECO:0000256" key="15">
    <source>
        <dbReference type="SAM" id="SignalP"/>
    </source>
</evidence>
<evidence type="ECO:0000256" key="10">
    <source>
        <dbReference type="ARBA" id="ARBA00023170"/>
    </source>
</evidence>
<dbReference type="InterPro" id="IPR015319">
    <property type="entry name" value="IL-4_rcpt-alpha_N"/>
</dbReference>
<evidence type="ECO:0000256" key="1">
    <source>
        <dbReference type="ARBA" id="ARBA00004479"/>
    </source>
</evidence>
<dbReference type="Pfam" id="PF09238">
    <property type="entry name" value="IL4Ra_N"/>
    <property type="match status" value="1"/>
</dbReference>
<dbReference type="PANTHER" id="PTHR23037:SF32">
    <property type="entry name" value="INTERLEUKIN-4 RECEPTOR SUBUNIT ALPHA"/>
    <property type="match status" value="1"/>
</dbReference>
<feature type="compositionally biased region" description="Gly residues" evidence="13">
    <location>
        <begin position="569"/>
        <end position="580"/>
    </location>
</feature>
<protein>
    <recommendedName>
        <fullName evidence="3">Interleukin-4 receptor subunit alpha</fullName>
    </recommendedName>
</protein>
<keyword evidence="5 14" id="KW-0812">Transmembrane</keyword>
<feature type="region of interest" description="Disordered" evidence="13">
    <location>
        <begin position="367"/>
        <end position="393"/>
    </location>
</feature>
<reference evidence="17 18" key="1">
    <citation type="journal article" date="2020" name="Nature">
        <title>Six reference-quality genomes reveal evolution of bat adaptations.</title>
        <authorList>
            <person name="Jebb D."/>
            <person name="Huang Z."/>
            <person name="Pippel M."/>
            <person name="Hughes G.M."/>
            <person name="Lavrichenko K."/>
            <person name="Devanna P."/>
            <person name="Winkler S."/>
            <person name="Jermiin L.S."/>
            <person name="Skirmuntt E.C."/>
            <person name="Katzourakis A."/>
            <person name="Burkitt-Gray L."/>
            <person name="Ray D.A."/>
            <person name="Sullivan K.A.M."/>
            <person name="Roscito J.G."/>
            <person name="Kirilenko B.M."/>
            <person name="Davalos L.M."/>
            <person name="Corthals A.P."/>
            <person name="Power M.L."/>
            <person name="Jones G."/>
            <person name="Ransome R.D."/>
            <person name="Dechmann D.K.N."/>
            <person name="Locatelli A.G."/>
            <person name="Puechmaille S.J."/>
            <person name="Fedrigo O."/>
            <person name="Jarvis E.D."/>
            <person name="Hiller M."/>
            <person name="Vernes S.C."/>
            <person name="Myers E.W."/>
            <person name="Teeling E.C."/>
        </authorList>
    </citation>
    <scope>NUCLEOTIDE SEQUENCE [LARGE SCALE GENOMIC DNA]</scope>
    <source>
        <strain evidence="17">MPipKuh1</strain>
        <tissue evidence="17">Flight muscle</tissue>
    </source>
</reference>
<organism evidence="17 18">
    <name type="scientific">Pipistrellus kuhlii</name>
    <name type="common">Kuhl's pipistrelle</name>
    <dbReference type="NCBI Taxonomy" id="59472"/>
    <lineage>
        <taxon>Eukaryota</taxon>
        <taxon>Metazoa</taxon>
        <taxon>Chordata</taxon>
        <taxon>Craniata</taxon>
        <taxon>Vertebrata</taxon>
        <taxon>Euteleostomi</taxon>
        <taxon>Mammalia</taxon>
        <taxon>Eutheria</taxon>
        <taxon>Laurasiatheria</taxon>
        <taxon>Chiroptera</taxon>
        <taxon>Yangochiroptera</taxon>
        <taxon>Vespertilionidae</taxon>
        <taxon>Pipistrellus</taxon>
    </lineage>
</organism>
<evidence type="ECO:0000256" key="11">
    <source>
        <dbReference type="ARBA" id="ARBA00023180"/>
    </source>
</evidence>
<dbReference type="GO" id="GO:0002532">
    <property type="term" value="P:production of molecular mediator involved in inflammatory response"/>
    <property type="evidence" value="ECO:0007669"/>
    <property type="project" value="InterPro"/>
</dbReference>
<evidence type="ECO:0000256" key="9">
    <source>
        <dbReference type="ARBA" id="ARBA00023157"/>
    </source>
</evidence>
<evidence type="ECO:0000256" key="12">
    <source>
        <dbReference type="ARBA" id="ARBA00025115"/>
    </source>
</evidence>
<dbReference type="SMART" id="SM00060">
    <property type="entry name" value="FN3"/>
    <property type="match status" value="1"/>
</dbReference>
<feature type="signal peptide" evidence="15">
    <location>
        <begin position="1"/>
        <end position="25"/>
    </location>
</feature>
<dbReference type="GO" id="GO:0009897">
    <property type="term" value="C:external side of plasma membrane"/>
    <property type="evidence" value="ECO:0007669"/>
    <property type="project" value="TreeGrafter"/>
</dbReference>
<feature type="compositionally biased region" description="Acidic residues" evidence="13">
    <location>
        <begin position="369"/>
        <end position="379"/>
    </location>
</feature>
<keyword evidence="11" id="KW-0325">Glycoprotein</keyword>
<feature type="compositionally biased region" description="Low complexity" evidence="13">
    <location>
        <begin position="592"/>
        <end position="611"/>
    </location>
</feature>
<dbReference type="Gene3D" id="2.60.40.10">
    <property type="entry name" value="Immunoglobulins"/>
    <property type="match status" value="2"/>
</dbReference>
<feature type="region of interest" description="Disordered" evidence="13">
    <location>
        <begin position="762"/>
        <end position="804"/>
    </location>
</feature>
<feature type="region of interest" description="Disordered" evidence="13">
    <location>
        <begin position="433"/>
        <end position="534"/>
    </location>
</feature>
<feature type="chain" id="PRO_5029879082" description="Interleukin-4 receptor subunit alpha" evidence="15">
    <location>
        <begin position="26"/>
        <end position="804"/>
    </location>
</feature>
<comment type="similarity">
    <text evidence="2">Belongs to the type I cytokine receptor family. Type 4 subfamily.</text>
</comment>
<evidence type="ECO:0000313" key="18">
    <source>
        <dbReference type="Proteomes" id="UP000558488"/>
    </source>
</evidence>
<keyword evidence="4" id="KW-0597">Phosphoprotein</keyword>
<dbReference type="InterPro" id="IPR003531">
    <property type="entry name" value="Hempt_rcpt_S_F1_CS"/>
</dbReference>